<accession>A0A6C0Y7K6</accession>
<dbReference type="AlphaFoldDB" id="A0A6C0Y7K6"/>
<proteinExistence type="predicted"/>
<reference evidence="1 2" key="1">
    <citation type="submission" date="2019-09" db="EMBL/GenBank/DDBJ databases">
        <title>Non-baumannii Acinetobacter spp. carrying blaNDM-1 isolated in China.</title>
        <authorList>
            <person name="Cui C."/>
            <person name="Chen C."/>
            <person name="Sun J."/>
            <person name="Liu Y."/>
        </authorList>
    </citation>
    <scope>NUCLEOTIDE SEQUENCE [LARGE SCALE GENOMIC DNA]</scope>
    <source>
        <strain evidence="1 2">B18</strain>
        <plasmid evidence="2">pb18-3</plasmid>
    </source>
</reference>
<dbReference type="Proteomes" id="UP000503440">
    <property type="component" value="Plasmid pB18-3"/>
</dbReference>
<name>A0A6C0Y7K6_9GAMM</name>
<dbReference type="RefSeq" id="WP_163146675.1">
    <property type="nucleotide sequence ID" value="NZ_CP044458.1"/>
</dbReference>
<protein>
    <submittedName>
        <fullName evidence="1">Uncharacterized protein</fullName>
    </submittedName>
</protein>
<evidence type="ECO:0000313" key="1">
    <source>
        <dbReference type="EMBL" id="QIC72116.1"/>
    </source>
</evidence>
<geneLocation type="plasmid" evidence="2">
    <name>pb18-3</name>
</geneLocation>
<sequence length="208" mass="23195">MSTLVANAWLSTYRYHASERDQSGVYEVSPIASRLDLETANKIAYEVSSSIHQTLSDILCFADCYKKHEGLSRPNATHIMRDDQTVFLHGLLLLGLDTDIAPQFAVQLHKRSMQLITPIELLLGLNLNAFKRIYDIAKVGGFKSLTVEAQQSVLDFAAKQIKQIRSYLRSSGESLGVDADVIEQISKEYKHDLGYKVTIEECTKSAAA</sequence>
<organism evidence="1 2">
    <name type="scientific">Acinetobacter indicus</name>
    <dbReference type="NCBI Taxonomy" id="756892"/>
    <lineage>
        <taxon>Bacteria</taxon>
        <taxon>Pseudomonadati</taxon>
        <taxon>Pseudomonadota</taxon>
        <taxon>Gammaproteobacteria</taxon>
        <taxon>Moraxellales</taxon>
        <taxon>Moraxellaceae</taxon>
        <taxon>Acinetobacter</taxon>
    </lineage>
</organism>
<dbReference type="EMBL" id="CP044458">
    <property type="protein sequence ID" value="QIC72116.1"/>
    <property type="molecule type" value="Genomic_DNA"/>
</dbReference>
<keyword evidence="1" id="KW-0614">Plasmid</keyword>
<evidence type="ECO:0000313" key="2">
    <source>
        <dbReference type="Proteomes" id="UP000503440"/>
    </source>
</evidence>
<gene>
    <name evidence="1" type="ORF">FSC09_17305</name>
</gene>